<feature type="signal peptide" evidence="13 16">
    <location>
        <begin position="1"/>
        <end position="21"/>
    </location>
</feature>
<comment type="cofactor">
    <cofactor evidence="15 16">
        <name>Zn(2+)</name>
        <dbReference type="ChEBI" id="CHEBI:29105"/>
    </cofactor>
    <text evidence="15 16">Binds 1 zinc ion per subunit.</text>
</comment>
<evidence type="ECO:0000256" key="11">
    <source>
        <dbReference type="ARBA" id="ARBA00023157"/>
    </source>
</evidence>
<dbReference type="PROSITE" id="PS50092">
    <property type="entry name" value="TSP1"/>
    <property type="match status" value="1"/>
</dbReference>
<dbReference type="InterPro" id="IPR006026">
    <property type="entry name" value="Peptidase_Metallo"/>
</dbReference>
<gene>
    <name evidence="21" type="ORF">WR25_08747</name>
</gene>
<evidence type="ECO:0000256" key="9">
    <source>
        <dbReference type="ARBA" id="ARBA00023049"/>
    </source>
</evidence>
<feature type="chain" id="PRO_5011832392" description="Zinc metalloproteinase" evidence="13 16">
    <location>
        <begin position="22"/>
        <end position="731"/>
    </location>
</feature>
<evidence type="ECO:0000256" key="3">
    <source>
        <dbReference type="ARBA" id="ARBA00022536"/>
    </source>
</evidence>
<evidence type="ECO:0000313" key="21">
    <source>
        <dbReference type="EMBL" id="PAV74178.1"/>
    </source>
</evidence>
<evidence type="ECO:0000256" key="12">
    <source>
        <dbReference type="ARBA" id="ARBA00023180"/>
    </source>
</evidence>
<dbReference type="PROSITE" id="PS00022">
    <property type="entry name" value="EGF_1"/>
    <property type="match status" value="1"/>
</dbReference>
<dbReference type="PANTHER" id="PTHR10127:SF831">
    <property type="entry name" value="ZINC METALLOPROTEINASE NAS-37"/>
    <property type="match status" value="1"/>
</dbReference>
<dbReference type="Pfam" id="PF00090">
    <property type="entry name" value="TSP_1"/>
    <property type="match status" value="1"/>
</dbReference>
<organism evidence="21 22">
    <name type="scientific">Diploscapter pachys</name>
    <dbReference type="NCBI Taxonomy" id="2018661"/>
    <lineage>
        <taxon>Eukaryota</taxon>
        <taxon>Metazoa</taxon>
        <taxon>Ecdysozoa</taxon>
        <taxon>Nematoda</taxon>
        <taxon>Chromadorea</taxon>
        <taxon>Rhabditida</taxon>
        <taxon>Rhabditina</taxon>
        <taxon>Rhabditomorpha</taxon>
        <taxon>Rhabditoidea</taxon>
        <taxon>Rhabditidae</taxon>
        <taxon>Diploscapter</taxon>
    </lineage>
</organism>
<keyword evidence="5 15" id="KW-0479">Metal-binding</keyword>
<dbReference type="InterPro" id="IPR001506">
    <property type="entry name" value="Peptidase_M12A"/>
</dbReference>
<sequence length="731" mass="82957">MRVRSALALFLCSHFLSVTQGQILSDVVNDYAEVKQLLTNYYRRAARRMGNDYAPEKTVSPPPADERTEAGVNYQIWEEVFENDIILTLPQAEALLDEGNSRSKRQIHPNSQLFWTNTTISYEFTNTKPDREKWAEDIRAGLRHVESVTCIRFKENGTDRNRLRYFRGQGCWSNVGMIGDRQWVSIGYGCESMGIVAHETLHALGLWHEQSRDDRDDHIDIDFSYIMRGTEGNFEKRDGRSSENLGQPYDISSVMHYGSRAFSRDWTSYTIRAHDPLYQRSMGQREGLSFKDAKMLNIRYCSNVCSKELPCQNNGYTDPNRCDICRCPKGYGGAFCERSTYTHCGNDLMATNAEQKLESGEPKPGMFCVWRIIAPAGQKVRLNFDEVNFSCNDPCSSYVEVNAKLDKTTSGGKLCCDYNHTVISEGQDIVLYYKVDINHYPGYHGFRLRYTIDDTPPASTTTTPLPIVPTVIGTRVTTESPIDTSTNPEELTTTTDFETTTDEAQTELTTATTTPETTTEPIESSTRSRGAYWSKWGRWSACSKSCGGCGIRRRQRECYGGNRVCSGEKMDEEYCNTEVCPTGQRSIVCDGRIILPCDMLDRLDFGQKEGDLAYPGVTVAPSVKSVIPSALSNYIVRPHPTKRKTLILFPRRSDQYAKVSRSKRFTNDAQSQNVKMCEKKFRYQCPTALLTVHLHWKTALSSSDQNQLDQRQSPLCCEGFYAHQGKCYKRN</sequence>
<dbReference type="GO" id="GO:0006508">
    <property type="term" value="P:proteolysis"/>
    <property type="evidence" value="ECO:0007669"/>
    <property type="project" value="UniProtKB-KW"/>
</dbReference>
<dbReference type="PROSITE" id="PS50026">
    <property type="entry name" value="EGF_3"/>
    <property type="match status" value="1"/>
</dbReference>
<comment type="subcellular location">
    <subcellularLocation>
        <location evidence="1 13">Secreted</location>
    </subcellularLocation>
</comment>
<accession>A0A2A2KJX7</accession>
<evidence type="ECO:0000256" key="1">
    <source>
        <dbReference type="ARBA" id="ARBA00004613"/>
    </source>
</evidence>
<feature type="active site" evidence="15">
    <location>
        <position position="199"/>
    </location>
</feature>
<comment type="caution">
    <text evidence="21">The sequence shown here is derived from an EMBL/GenBank/DDBJ whole genome shotgun (WGS) entry which is preliminary data.</text>
</comment>
<dbReference type="Proteomes" id="UP000218231">
    <property type="component" value="Unassembled WGS sequence"/>
</dbReference>
<dbReference type="InterPro" id="IPR000742">
    <property type="entry name" value="EGF"/>
</dbReference>
<keyword evidence="4 15" id="KW-0645">Protease</keyword>
<dbReference type="InterPro" id="IPR024079">
    <property type="entry name" value="MetalloPept_cat_dom_sf"/>
</dbReference>
<dbReference type="InterPro" id="IPR035914">
    <property type="entry name" value="Sperma_CUB_dom_sf"/>
</dbReference>
<feature type="binding site" evidence="15">
    <location>
        <position position="202"/>
    </location>
    <ligand>
        <name>Zn(2+)</name>
        <dbReference type="ChEBI" id="CHEBI:29105"/>
        <note>catalytic</note>
    </ligand>
</feature>
<feature type="compositionally biased region" description="Low complexity" evidence="17">
    <location>
        <begin position="506"/>
        <end position="525"/>
    </location>
</feature>
<comment type="caution">
    <text evidence="14">Lacks conserved residue(s) required for the propagation of feature annotation.</text>
</comment>
<keyword evidence="12" id="KW-0325">Glycoprotein</keyword>
<name>A0A2A2KJX7_9BILA</name>
<dbReference type="PANTHER" id="PTHR10127">
    <property type="entry name" value="DISCOIDIN, CUB, EGF, LAMININ , AND ZINC METALLOPROTEASE DOMAIN CONTAINING"/>
    <property type="match status" value="1"/>
</dbReference>
<dbReference type="GO" id="GO:0005576">
    <property type="term" value="C:extracellular region"/>
    <property type="evidence" value="ECO:0007669"/>
    <property type="project" value="UniProtKB-SubCell"/>
</dbReference>
<dbReference type="SUPFAM" id="SSF55486">
    <property type="entry name" value="Metalloproteases ('zincins'), catalytic domain"/>
    <property type="match status" value="1"/>
</dbReference>
<keyword evidence="2 13" id="KW-0964">Secreted</keyword>
<dbReference type="SUPFAM" id="SSF49854">
    <property type="entry name" value="Spermadhesin, CUB domain"/>
    <property type="match status" value="1"/>
</dbReference>
<evidence type="ECO:0000256" key="7">
    <source>
        <dbReference type="ARBA" id="ARBA00022801"/>
    </source>
</evidence>
<reference evidence="21 22" key="1">
    <citation type="journal article" date="2017" name="Curr. Biol.">
        <title>Genome architecture and evolution of a unichromosomal asexual nematode.</title>
        <authorList>
            <person name="Fradin H."/>
            <person name="Zegar C."/>
            <person name="Gutwein M."/>
            <person name="Lucas J."/>
            <person name="Kovtun M."/>
            <person name="Corcoran D."/>
            <person name="Baugh L.R."/>
            <person name="Kiontke K."/>
            <person name="Gunsalus K."/>
            <person name="Fitch D.H."/>
            <person name="Piano F."/>
        </authorList>
    </citation>
    <scope>NUCLEOTIDE SEQUENCE [LARGE SCALE GENOMIC DNA]</scope>
    <source>
        <strain evidence="21">PF1309</strain>
    </source>
</reference>
<dbReference type="PRINTS" id="PR00480">
    <property type="entry name" value="ASTACIN"/>
</dbReference>
<evidence type="ECO:0000256" key="14">
    <source>
        <dbReference type="PROSITE-ProRule" id="PRU00076"/>
    </source>
</evidence>
<dbReference type="FunFam" id="3.40.390.10:FF:000028">
    <property type="entry name" value="Zinc metalloproteinase"/>
    <property type="match status" value="1"/>
</dbReference>
<dbReference type="Gene3D" id="3.40.390.10">
    <property type="entry name" value="Collagenase (Catalytic Domain)"/>
    <property type="match status" value="1"/>
</dbReference>
<evidence type="ECO:0000256" key="5">
    <source>
        <dbReference type="ARBA" id="ARBA00022723"/>
    </source>
</evidence>
<dbReference type="GO" id="GO:0018996">
    <property type="term" value="P:molting cycle, collagen and cuticulin-based cuticle"/>
    <property type="evidence" value="ECO:0007669"/>
    <property type="project" value="InterPro"/>
</dbReference>
<dbReference type="Gene3D" id="2.20.100.10">
    <property type="entry name" value="Thrombospondin type-1 (TSP1) repeat"/>
    <property type="match status" value="1"/>
</dbReference>
<evidence type="ECO:0000256" key="16">
    <source>
        <dbReference type="RuleBase" id="RU361183"/>
    </source>
</evidence>
<feature type="domain" description="EGF-like" evidence="19">
    <location>
        <begin position="297"/>
        <end position="337"/>
    </location>
</feature>
<keyword evidence="11 14" id="KW-1015">Disulfide bond</keyword>
<dbReference type="CDD" id="cd04280">
    <property type="entry name" value="ZnMc_astacin_like"/>
    <property type="match status" value="1"/>
</dbReference>
<keyword evidence="10" id="KW-0865">Zymogen</keyword>
<dbReference type="Pfam" id="PF00431">
    <property type="entry name" value="CUB"/>
    <property type="match status" value="1"/>
</dbReference>
<evidence type="ECO:0000256" key="6">
    <source>
        <dbReference type="ARBA" id="ARBA00022729"/>
    </source>
</evidence>
<dbReference type="InterPro" id="IPR000859">
    <property type="entry name" value="CUB_dom"/>
</dbReference>
<keyword evidence="22" id="KW-1185">Reference proteome</keyword>
<dbReference type="PROSITE" id="PS51864">
    <property type="entry name" value="ASTACIN"/>
    <property type="match status" value="1"/>
</dbReference>
<evidence type="ECO:0000256" key="2">
    <source>
        <dbReference type="ARBA" id="ARBA00022525"/>
    </source>
</evidence>
<evidence type="ECO:0000256" key="13">
    <source>
        <dbReference type="PIRNR" id="PIRNR036365"/>
    </source>
</evidence>
<keyword evidence="7 15" id="KW-0378">Hydrolase</keyword>
<feature type="domain" description="Peptidase M12A" evidence="20">
    <location>
        <begin position="105"/>
        <end position="302"/>
    </location>
</feature>
<dbReference type="PROSITE" id="PS01186">
    <property type="entry name" value="EGF_2"/>
    <property type="match status" value="1"/>
</dbReference>
<dbReference type="CDD" id="cd00041">
    <property type="entry name" value="CUB"/>
    <property type="match status" value="1"/>
</dbReference>
<dbReference type="InterPro" id="IPR000884">
    <property type="entry name" value="TSP1_rpt"/>
</dbReference>
<protein>
    <recommendedName>
        <fullName evidence="13">Zinc metalloproteinase</fullName>
    </recommendedName>
</protein>
<keyword evidence="9 15" id="KW-0482">Metalloprotease</keyword>
<dbReference type="EMBL" id="LIAE01008391">
    <property type="protein sequence ID" value="PAV74178.1"/>
    <property type="molecule type" value="Genomic_DNA"/>
</dbReference>
<feature type="domain" description="CUB" evidence="18">
    <location>
        <begin position="344"/>
        <end position="453"/>
    </location>
</feature>
<dbReference type="Pfam" id="PF01400">
    <property type="entry name" value="Astacin"/>
    <property type="match status" value="1"/>
</dbReference>
<evidence type="ECO:0000256" key="15">
    <source>
        <dbReference type="PROSITE-ProRule" id="PRU01211"/>
    </source>
</evidence>
<feature type="binding site" evidence="15">
    <location>
        <position position="208"/>
    </location>
    <ligand>
        <name>Zn(2+)</name>
        <dbReference type="ChEBI" id="CHEBI:29105"/>
        <note>catalytic</note>
    </ligand>
</feature>
<dbReference type="InterPro" id="IPR034035">
    <property type="entry name" value="Astacin-like_dom"/>
</dbReference>
<dbReference type="STRING" id="2018661.A0A2A2KJX7"/>
<dbReference type="Gene3D" id="2.60.120.290">
    <property type="entry name" value="Spermadhesin, CUB domain"/>
    <property type="match status" value="1"/>
</dbReference>
<dbReference type="InterPro" id="IPR017050">
    <property type="entry name" value="Metallopeptidase_nem"/>
</dbReference>
<evidence type="ECO:0000259" key="20">
    <source>
        <dbReference type="PROSITE" id="PS51864"/>
    </source>
</evidence>
<keyword evidence="6 13" id="KW-0732">Signal</keyword>
<evidence type="ECO:0000259" key="19">
    <source>
        <dbReference type="PROSITE" id="PS50026"/>
    </source>
</evidence>
<feature type="disulfide bond" evidence="14">
    <location>
        <begin position="327"/>
        <end position="336"/>
    </location>
</feature>
<dbReference type="SUPFAM" id="SSF82895">
    <property type="entry name" value="TSP-1 type 1 repeat"/>
    <property type="match status" value="1"/>
</dbReference>
<dbReference type="PROSITE" id="PS01180">
    <property type="entry name" value="CUB"/>
    <property type="match status" value="1"/>
</dbReference>
<dbReference type="SMART" id="SM00235">
    <property type="entry name" value="ZnMc"/>
    <property type="match status" value="1"/>
</dbReference>
<dbReference type="InterPro" id="IPR036383">
    <property type="entry name" value="TSP1_rpt_sf"/>
</dbReference>
<evidence type="ECO:0000256" key="17">
    <source>
        <dbReference type="SAM" id="MobiDB-lite"/>
    </source>
</evidence>
<evidence type="ECO:0000313" key="22">
    <source>
        <dbReference type="Proteomes" id="UP000218231"/>
    </source>
</evidence>
<evidence type="ECO:0000256" key="4">
    <source>
        <dbReference type="ARBA" id="ARBA00022670"/>
    </source>
</evidence>
<dbReference type="GO" id="GO:0004222">
    <property type="term" value="F:metalloendopeptidase activity"/>
    <property type="evidence" value="ECO:0007669"/>
    <property type="project" value="UniProtKB-UniRule"/>
</dbReference>
<feature type="binding site" evidence="15">
    <location>
        <position position="198"/>
    </location>
    <ligand>
        <name>Zn(2+)</name>
        <dbReference type="ChEBI" id="CHEBI:29105"/>
        <note>catalytic</note>
    </ligand>
</feature>
<feature type="disulfide bond" evidence="14">
    <location>
        <begin position="301"/>
        <end position="311"/>
    </location>
</feature>
<dbReference type="PIRSF" id="PIRSF036365">
    <property type="entry name" value="Astacin_nematoda"/>
    <property type="match status" value="1"/>
</dbReference>
<dbReference type="OrthoDB" id="431034at2759"/>
<dbReference type="GO" id="GO:0008270">
    <property type="term" value="F:zinc ion binding"/>
    <property type="evidence" value="ECO:0007669"/>
    <property type="project" value="UniProtKB-UniRule"/>
</dbReference>
<proteinExistence type="predicted"/>
<dbReference type="SMART" id="SM00209">
    <property type="entry name" value="TSP1"/>
    <property type="match status" value="1"/>
</dbReference>
<evidence type="ECO:0000259" key="18">
    <source>
        <dbReference type="PROSITE" id="PS01180"/>
    </source>
</evidence>
<dbReference type="SMART" id="SM00042">
    <property type="entry name" value="CUB"/>
    <property type="match status" value="1"/>
</dbReference>
<evidence type="ECO:0000256" key="8">
    <source>
        <dbReference type="ARBA" id="ARBA00022833"/>
    </source>
</evidence>
<keyword evidence="8 15" id="KW-0862">Zinc</keyword>
<feature type="region of interest" description="Disordered" evidence="17">
    <location>
        <begin position="478"/>
        <end position="526"/>
    </location>
</feature>
<keyword evidence="3 14" id="KW-0245">EGF-like domain</keyword>
<dbReference type="AlphaFoldDB" id="A0A2A2KJX7"/>
<feature type="compositionally biased region" description="Low complexity" evidence="17">
    <location>
        <begin position="484"/>
        <end position="498"/>
    </location>
</feature>
<evidence type="ECO:0000256" key="10">
    <source>
        <dbReference type="ARBA" id="ARBA00023145"/>
    </source>
</evidence>